<evidence type="ECO:0000313" key="3">
    <source>
        <dbReference type="Proteomes" id="UP001066276"/>
    </source>
</evidence>
<accession>A0AAV7NQW1</accession>
<evidence type="ECO:0000313" key="2">
    <source>
        <dbReference type="EMBL" id="KAJ1117325.1"/>
    </source>
</evidence>
<evidence type="ECO:0000256" key="1">
    <source>
        <dbReference type="SAM" id="MobiDB-lite"/>
    </source>
</evidence>
<dbReference type="EMBL" id="JANPWB010000012">
    <property type="protein sequence ID" value="KAJ1117325.1"/>
    <property type="molecule type" value="Genomic_DNA"/>
</dbReference>
<comment type="caution">
    <text evidence="2">The sequence shown here is derived from an EMBL/GenBank/DDBJ whole genome shotgun (WGS) entry which is preliminary data.</text>
</comment>
<reference evidence="2" key="1">
    <citation type="journal article" date="2022" name="bioRxiv">
        <title>Sequencing and chromosome-scale assembly of the giantPleurodeles waltlgenome.</title>
        <authorList>
            <person name="Brown T."/>
            <person name="Elewa A."/>
            <person name="Iarovenko S."/>
            <person name="Subramanian E."/>
            <person name="Araus A.J."/>
            <person name="Petzold A."/>
            <person name="Susuki M."/>
            <person name="Suzuki K.-i.T."/>
            <person name="Hayashi T."/>
            <person name="Toyoda A."/>
            <person name="Oliveira C."/>
            <person name="Osipova E."/>
            <person name="Leigh N.D."/>
            <person name="Simon A."/>
            <person name="Yun M.H."/>
        </authorList>
    </citation>
    <scope>NUCLEOTIDE SEQUENCE</scope>
    <source>
        <strain evidence="2">20211129_DDA</strain>
        <tissue evidence="2">Liver</tissue>
    </source>
</reference>
<feature type="region of interest" description="Disordered" evidence="1">
    <location>
        <begin position="1"/>
        <end position="21"/>
    </location>
</feature>
<name>A0AAV7NQW1_PLEWA</name>
<sequence>MPEEILVSSPRELQNKPAVSHAALDEHDTSVFLRSAVQNSVCSPLPSPFTASYSSRARRQREGKGEMPEARIFYTQQNHCLHRSPIGTRHLFVLKPYIYNTKKHESRKKLRKT</sequence>
<organism evidence="2 3">
    <name type="scientific">Pleurodeles waltl</name>
    <name type="common">Iberian ribbed newt</name>
    <dbReference type="NCBI Taxonomy" id="8319"/>
    <lineage>
        <taxon>Eukaryota</taxon>
        <taxon>Metazoa</taxon>
        <taxon>Chordata</taxon>
        <taxon>Craniata</taxon>
        <taxon>Vertebrata</taxon>
        <taxon>Euteleostomi</taxon>
        <taxon>Amphibia</taxon>
        <taxon>Batrachia</taxon>
        <taxon>Caudata</taxon>
        <taxon>Salamandroidea</taxon>
        <taxon>Salamandridae</taxon>
        <taxon>Pleurodelinae</taxon>
        <taxon>Pleurodeles</taxon>
    </lineage>
</organism>
<dbReference type="AlphaFoldDB" id="A0AAV7NQW1"/>
<proteinExistence type="predicted"/>
<dbReference type="Proteomes" id="UP001066276">
    <property type="component" value="Chromosome 8"/>
</dbReference>
<gene>
    <name evidence="2" type="ORF">NDU88_005525</name>
</gene>
<keyword evidence="3" id="KW-1185">Reference proteome</keyword>
<protein>
    <submittedName>
        <fullName evidence="2">Uncharacterized protein</fullName>
    </submittedName>
</protein>